<organism evidence="2 3">
    <name type="scientific">Aphanizomenon flos-aquae WA102</name>
    <dbReference type="NCBI Taxonomy" id="1710896"/>
    <lineage>
        <taxon>Bacteria</taxon>
        <taxon>Bacillati</taxon>
        <taxon>Cyanobacteriota</taxon>
        <taxon>Cyanophyceae</taxon>
        <taxon>Nostocales</taxon>
        <taxon>Aphanizomenonaceae</taxon>
        <taxon>Aphanizomenon</taxon>
    </lineage>
</organism>
<protein>
    <submittedName>
        <fullName evidence="2">Uncharacterized protein</fullName>
    </submittedName>
</protein>
<accession>A0A1B7X2I6</accession>
<gene>
    <name evidence="2" type="ORF">AN484_11870</name>
</gene>
<evidence type="ECO:0000256" key="1">
    <source>
        <dbReference type="SAM" id="MobiDB-lite"/>
    </source>
</evidence>
<sequence length="76" mass="8108">MVQTQRVKGQAPSGAASSSMAHHIEPGGYIEPGGSVKQWPSGSGSCECDKVPFPAKPLFFHISCSITFFLKTDPQK</sequence>
<evidence type="ECO:0000313" key="2">
    <source>
        <dbReference type="EMBL" id="OBQ43510.1"/>
    </source>
</evidence>
<reference evidence="2 3" key="1">
    <citation type="submission" date="2015-09" db="EMBL/GenBank/DDBJ databases">
        <title>Aphanizomenon flos-aquae WA102.</title>
        <authorList>
            <person name="Driscoll C."/>
        </authorList>
    </citation>
    <scope>NUCLEOTIDE SEQUENCE [LARGE SCALE GENOMIC DNA]</scope>
    <source>
        <strain evidence="2">WA102</strain>
    </source>
</reference>
<comment type="caution">
    <text evidence="2">The sequence shown here is derived from an EMBL/GenBank/DDBJ whole genome shotgun (WGS) entry which is preliminary data.</text>
</comment>
<feature type="region of interest" description="Disordered" evidence="1">
    <location>
        <begin position="1"/>
        <end position="42"/>
    </location>
</feature>
<proteinExistence type="predicted"/>
<name>A0A1B7X2I6_APHFL</name>
<dbReference type="EMBL" id="LJOW01000051">
    <property type="protein sequence ID" value="OBQ43510.1"/>
    <property type="molecule type" value="Genomic_DNA"/>
</dbReference>
<dbReference type="AlphaFoldDB" id="A0A1B7X2I6"/>
<evidence type="ECO:0000313" key="3">
    <source>
        <dbReference type="Proteomes" id="UP000092093"/>
    </source>
</evidence>
<dbReference type="Proteomes" id="UP000092093">
    <property type="component" value="Unassembled WGS sequence"/>
</dbReference>